<dbReference type="InterPro" id="IPR035093">
    <property type="entry name" value="RelE/ParE_toxin_dom_sf"/>
</dbReference>
<dbReference type="RefSeq" id="WP_042041037.1">
    <property type="nucleotide sequence ID" value="NZ_KX364409.1"/>
</dbReference>
<keyword evidence="1" id="KW-1277">Toxin-antitoxin system</keyword>
<evidence type="ECO:0000256" key="1">
    <source>
        <dbReference type="ARBA" id="ARBA00022649"/>
    </source>
</evidence>
<organism evidence="2">
    <name type="scientific">Aeromonas salmonicida subsp. salmonicida</name>
    <dbReference type="NCBI Taxonomy" id="29491"/>
    <lineage>
        <taxon>Bacteria</taxon>
        <taxon>Pseudomonadati</taxon>
        <taxon>Pseudomonadota</taxon>
        <taxon>Gammaproteobacteria</taxon>
        <taxon>Aeromonadales</taxon>
        <taxon>Aeromonadaceae</taxon>
        <taxon>Aeromonas</taxon>
    </lineage>
</organism>
<dbReference type="InterPro" id="IPR007712">
    <property type="entry name" value="RelE/ParE_toxin"/>
</dbReference>
<evidence type="ECO:0008006" key="3">
    <source>
        <dbReference type="Google" id="ProtNLM"/>
    </source>
</evidence>
<protein>
    <recommendedName>
        <fullName evidence="3">Type II toxin-antitoxin system RelE/ParE family toxin</fullName>
    </recommendedName>
</protein>
<reference evidence="2" key="1">
    <citation type="journal article" date="2016" name="Sci. Rep.">
        <title>Diversity of antibiotic-resistance genes in Canadian isolates of Aeromonas salmonicida subsp. salmonicida: dominance of pSN254b and discovery of pAsa8.</title>
        <authorList>
            <person name="Trudel M.V."/>
            <person name="Vincent A.T."/>
            <person name="Attere S.A."/>
            <person name="Labbe M."/>
            <person name="Derome N."/>
            <person name="Culley A.I."/>
            <person name="Charette S.J."/>
        </authorList>
    </citation>
    <scope>NUCLEOTIDE SEQUENCE</scope>
    <source>
        <strain evidence="2">M16474-11</strain>
        <plasmid evidence="2">pAsa8</plasmid>
    </source>
</reference>
<geneLocation type="plasmid" evidence="2">
    <name>pAsa8</name>
</geneLocation>
<evidence type="ECO:0000313" key="2">
    <source>
        <dbReference type="EMBL" id="AOZ60579.1"/>
    </source>
</evidence>
<proteinExistence type="predicted"/>
<dbReference type="AlphaFoldDB" id="A0A1I9S1Y7"/>
<keyword evidence="2" id="KW-0614">Plasmid</keyword>
<dbReference type="EMBL" id="KX364409">
    <property type="protein sequence ID" value="AOZ60579.1"/>
    <property type="molecule type" value="Genomic_DNA"/>
</dbReference>
<dbReference type="Pfam" id="PF05016">
    <property type="entry name" value="ParE_toxin"/>
    <property type="match status" value="1"/>
</dbReference>
<dbReference type="Gene3D" id="3.30.2310.20">
    <property type="entry name" value="RelE-like"/>
    <property type="match status" value="1"/>
</dbReference>
<sequence length="110" mass="12223">MTLPVRVTATALTCLQDIEAFNAVRSGPEQAAVLVETLLTEAVAAISANALLYRQCPATADYGLDVHERIDQKGYRVLYSVQPDAAYILLVLHQRQSIEDALYRHLILRQ</sequence>
<accession>A0A1I9S1Y7</accession>
<name>A0A1I9S1Y7_AERSS</name>